<evidence type="ECO:0000256" key="3">
    <source>
        <dbReference type="ARBA" id="ARBA00022801"/>
    </source>
</evidence>
<evidence type="ECO:0000313" key="15">
    <source>
        <dbReference type="Proteomes" id="UP000199612"/>
    </source>
</evidence>
<dbReference type="InterPro" id="IPR014755">
    <property type="entry name" value="Cu-Rt/internalin_Ig-like"/>
</dbReference>
<dbReference type="InterPro" id="IPR014756">
    <property type="entry name" value="Ig_E-set"/>
</dbReference>
<evidence type="ECO:0000256" key="1">
    <source>
        <dbReference type="ARBA" id="ARBA00008061"/>
    </source>
</evidence>
<evidence type="ECO:0000256" key="2">
    <source>
        <dbReference type="ARBA" id="ARBA00022729"/>
    </source>
</evidence>
<dbReference type="PANTHER" id="PTHR43002">
    <property type="entry name" value="GLYCOGEN DEBRANCHING ENZYME"/>
    <property type="match status" value="1"/>
</dbReference>
<dbReference type="CDD" id="cd10315">
    <property type="entry name" value="CBM41_pullulanase"/>
    <property type="match status" value="4"/>
</dbReference>
<dbReference type="InterPro" id="IPR004193">
    <property type="entry name" value="Glyco_hydro_13_N"/>
</dbReference>
<keyword evidence="15" id="KW-1185">Reference proteome</keyword>
<keyword evidence="5" id="KW-0326">Glycosidase</keyword>
<evidence type="ECO:0000313" key="14">
    <source>
        <dbReference type="EMBL" id="SFC60768.1"/>
    </source>
</evidence>
<evidence type="ECO:0000256" key="5">
    <source>
        <dbReference type="ARBA" id="ARBA00023295"/>
    </source>
</evidence>
<dbReference type="GO" id="GO:0030246">
    <property type="term" value="F:carbohydrate binding"/>
    <property type="evidence" value="ECO:0007669"/>
    <property type="project" value="InterPro"/>
</dbReference>
<feature type="compositionally biased region" description="Acidic residues" evidence="10">
    <location>
        <begin position="1874"/>
        <end position="1966"/>
    </location>
</feature>
<dbReference type="GO" id="GO:0005975">
    <property type="term" value="P:carbohydrate metabolic process"/>
    <property type="evidence" value="ECO:0007669"/>
    <property type="project" value="InterPro"/>
</dbReference>
<dbReference type="InterPro" id="IPR045857">
    <property type="entry name" value="O16G_dom_2"/>
</dbReference>
<evidence type="ECO:0000256" key="6">
    <source>
        <dbReference type="ARBA" id="ARBA00023965"/>
    </source>
</evidence>
<evidence type="ECO:0000256" key="8">
    <source>
        <dbReference type="ARBA" id="ARBA00029618"/>
    </source>
</evidence>
<reference evidence="15" key="1">
    <citation type="submission" date="2016-10" db="EMBL/GenBank/DDBJ databases">
        <authorList>
            <person name="Varghese N."/>
            <person name="Submissions S."/>
        </authorList>
    </citation>
    <scope>NUCLEOTIDE SEQUENCE [LARGE SCALE GENOMIC DNA]</scope>
    <source>
        <strain evidence="15">DSM 23664</strain>
    </source>
</reference>
<comment type="similarity">
    <text evidence="1">Belongs to the glycosyl hydrolase 13 family.</text>
</comment>
<dbReference type="Gene3D" id="2.60.40.10">
    <property type="entry name" value="Immunoglobulins"/>
    <property type="match status" value="1"/>
</dbReference>
<dbReference type="InterPro" id="IPR013784">
    <property type="entry name" value="Carb-bd-like_fold"/>
</dbReference>
<keyword evidence="11" id="KW-0472">Membrane</keyword>
<dbReference type="InterPro" id="IPR005323">
    <property type="entry name" value="CBM41_pullulanase"/>
</dbReference>
<dbReference type="SMART" id="SM00642">
    <property type="entry name" value="Aamy"/>
    <property type="match status" value="2"/>
</dbReference>
<dbReference type="RefSeq" id="WP_091531141.1">
    <property type="nucleotide sequence ID" value="NZ_FOLT01000013.1"/>
</dbReference>
<dbReference type="Gene3D" id="2.60.40.1180">
    <property type="entry name" value="Golgi alpha-mannosidase II"/>
    <property type="match status" value="1"/>
</dbReference>
<evidence type="ECO:0000259" key="13">
    <source>
        <dbReference type="SMART" id="SM00642"/>
    </source>
</evidence>
<keyword evidence="4" id="KW-0106">Calcium</keyword>
<dbReference type="STRING" id="753702.SAMN04488102_11311"/>
<evidence type="ECO:0000256" key="4">
    <source>
        <dbReference type="ARBA" id="ARBA00022837"/>
    </source>
</evidence>
<evidence type="ECO:0000256" key="10">
    <source>
        <dbReference type="SAM" id="MobiDB-lite"/>
    </source>
</evidence>
<keyword evidence="11" id="KW-1133">Transmembrane helix</keyword>
<feature type="signal peptide" evidence="12">
    <location>
        <begin position="1"/>
        <end position="23"/>
    </location>
</feature>
<dbReference type="InterPro" id="IPR013780">
    <property type="entry name" value="Glyco_hydro_b"/>
</dbReference>
<dbReference type="Pfam" id="PF02922">
    <property type="entry name" value="CBM_48"/>
    <property type="match status" value="1"/>
</dbReference>
<feature type="chain" id="PRO_5038464579" description="pullulanase" evidence="12">
    <location>
        <begin position="24"/>
        <end position="2000"/>
    </location>
</feature>
<dbReference type="Gene3D" id="2.60.40.1220">
    <property type="match status" value="1"/>
</dbReference>
<accession>A0A1I1KQ14</accession>
<dbReference type="Gene3D" id="3.20.20.80">
    <property type="entry name" value="Glycosidases"/>
    <property type="match status" value="2"/>
</dbReference>
<evidence type="ECO:0000256" key="7">
    <source>
        <dbReference type="ARBA" id="ARBA00024062"/>
    </source>
</evidence>
<dbReference type="InterPro" id="IPR040806">
    <property type="entry name" value="SpuA_C"/>
</dbReference>
<dbReference type="EMBL" id="FOLT01000013">
    <property type="protein sequence ID" value="SFC60768.1"/>
    <property type="molecule type" value="Genomic_DNA"/>
</dbReference>
<dbReference type="GO" id="GO:0051060">
    <property type="term" value="F:pullulanase activity"/>
    <property type="evidence" value="ECO:0007669"/>
    <property type="project" value="UniProtKB-EC"/>
</dbReference>
<dbReference type="SUPFAM" id="SSF49452">
    <property type="entry name" value="Starch-binding domain-like"/>
    <property type="match status" value="4"/>
</dbReference>
<dbReference type="Gene3D" id="3.90.400.10">
    <property type="entry name" value="Oligo-1,6-glucosidase, Domain 2"/>
    <property type="match status" value="1"/>
</dbReference>
<organism evidence="14 15">
    <name type="scientific">Alkalibacterium subtropicum</name>
    <dbReference type="NCBI Taxonomy" id="753702"/>
    <lineage>
        <taxon>Bacteria</taxon>
        <taxon>Bacillati</taxon>
        <taxon>Bacillota</taxon>
        <taxon>Bacilli</taxon>
        <taxon>Lactobacillales</taxon>
        <taxon>Carnobacteriaceae</taxon>
        <taxon>Alkalibacterium</taxon>
    </lineage>
</organism>
<protein>
    <recommendedName>
        <fullName evidence="7">pullulanase</fullName>
        <ecNumber evidence="7">3.2.1.41</ecNumber>
    </recommendedName>
    <alternativeName>
        <fullName evidence="8">Alpha-dextrin endo-1,6-alpha-glucosidase</fullName>
    </alternativeName>
    <alternativeName>
        <fullName evidence="9">Pullulan 6-glucanohydrolase</fullName>
    </alternativeName>
</protein>
<evidence type="ECO:0000256" key="9">
    <source>
        <dbReference type="ARBA" id="ARBA00031076"/>
    </source>
</evidence>
<evidence type="ECO:0000256" key="12">
    <source>
        <dbReference type="SAM" id="SignalP"/>
    </source>
</evidence>
<keyword evidence="2 12" id="KW-0732">Signal</keyword>
<dbReference type="SUPFAM" id="SSF51445">
    <property type="entry name" value="(Trans)glycosidases"/>
    <property type="match status" value="2"/>
</dbReference>
<dbReference type="NCBIfam" id="TIGR02102">
    <property type="entry name" value="pullulan_Gpos"/>
    <property type="match status" value="1"/>
</dbReference>
<dbReference type="Pfam" id="PF00128">
    <property type="entry name" value="Alpha-amylase"/>
    <property type="match status" value="2"/>
</dbReference>
<feature type="domain" description="Glycosyl hydrolase family 13 catalytic" evidence="13">
    <location>
        <begin position="382"/>
        <end position="761"/>
    </location>
</feature>
<keyword evidence="11" id="KW-0812">Transmembrane</keyword>
<gene>
    <name evidence="14" type="ORF">SAMN04488102_11311</name>
</gene>
<dbReference type="Proteomes" id="UP000199612">
    <property type="component" value="Unassembled WGS sequence"/>
</dbReference>
<proteinExistence type="inferred from homology"/>
<feature type="transmembrane region" description="Helical" evidence="11">
    <location>
        <begin position="1975"/>
        <end position="1996"/>
    </location>
</feature>
<sequence length="2000" mass="223219">MNRTKTSVLSAFFAVVLLFQALANVFPFVTSVQAAEARTLRVHLETDTIDNALSLWLWGDVITSSDANGNAWPNGSLFSADQQTDFGYYQDIEIKDDAASIGFVAVYGDEAKYIEEDINIDIHEGVDEVWVREDGSVSYYEPVDFETPTLRIHYLNEDIDYDNHGVWYWGDAPNLPADWPTEAAAFSNEQVGKHGAYVDIPVNEDAGSLGFLIVDRTQDDVKLTGDLSFDSFDTQNQVFVTHEDPTQVFTNPFYISETVEEEGPEETEGTEDITVKASVDRSFNYNEHGLLDVTIENNSELAVDRIEADTSAIGGPSNLAISPELNRVTLSVDHTVQPGTYKIPVSVWDENNGRYNTETEVTIEARNKAEGERDWDEEIIYFMLTDRFANGDETNDNPYKLDYGSADNPRGTYQGGDFKGVTENLDYLDDLGVSTIWVTPIVENVAHDVSFDNDANGSYYAYHGYWAEDFEKLNPHLGTLDEFHTLIDEAAARDIDIMVDVVLNHAGYGMHPTDGIVNPPEGYPTDEDRQRFDDMLRASSGGGDLKMELAGLPDFETERQEVREQLVAWQSAWIEKSTTANGNAVASYRVDTVKHVEDTTWQHFKNELVRKDPSFKLIGESWGASYTSDHGYLNSGMMDSLLDFGFKGIASSFAAGNLEAANATLIERNAALTSDATLGQFLGSHDEDSFLYSQGSDEAKLKLAASLQMTSKGQPVIYYGEELGQSGANNWPEYDNRYDLAWDQVENNEILDHYQKLLAFRNENTELFARGDRETFLGSDDAGWLMVERALADESVYMAFNVSDEPKTVTVETTAAEAQLTDHYSLETMEAMEENGTYSLTFTIPAMQEGGTALLTVESGELVAEEVSEPEEDSQTEGSEIEDGFFRLHFESLPSADPETLGLWIWEDVAAPSENWPTGALSFGDAVETDYGYYLDIELAEDPELIGFLINNTAGANLTEDMNVRLLTPEMNQAWVDSDNMIYPYEPLADDVLRVNYSRTEEDYDGWALWTWEDVLQATSGWPDGAHDLDTVGENGAYFDLPLAENAESVGFLFLNKKSGDQTGDYMFSEAAEHTQVFIKEGDDTIYTNPYYASQAGMDRAELISETEIEVFFHTVEGLTEETLREKLALTNSSAEGQTIDTVTIDNEKNVVTLTGDFSVANGPYTVSFDEKEVNAMMGWRLKDALYAYDGELGLDLREDGTATLKVWSPSADDVRVVLYDKDDQTTIVKDDITMTAKDSGVWEVELDADTTGLDDVTGYYYHFEIARDGETVLALDPYARSMAAWNSSDPDSTIGKAAIVNPSHIGPELDYAEIDGYEKREDAIIYEIHVRDFTSDPEIAGELDSQFGTFSAFVEKLDYIESLGVTHVQLLPVMSYFFANEFASDERLLDYASTDTNYNWGYDPQSYFSLTGMYSENPEDPEQRIEEFKNLIKEIHDRDMGVIMDVVYNHTARTTIFEDLEPNYYHFMDADGTSRESFGGGRLGTTHAMSRRILVDSITYWVEEYKVDGFRFDMMGDHDAESIQMAYDEAKALNPNILMIGEGWRTFAGDEGYEDVQPADQDWMQHTDGVASFSDDMRNELKSGFGSEGEPRFLTGGARSIQRIFDNLTANPHNFTADDPGDVVPYIAAHDNLTLHDVIAQSIQKDPAEHEEEIHQRIRLGNLMVLTAQGTPFIHAGQEYGRTKQFRDPDFIEPVSADKVPYKSTFMTDSNGEPFEYPYFIHDSYDSTDIINRFDWSKVTDEETYPIHTLTKDYTAGLIALRRSTDAFSKGTMEEISEMVSLVDVPEVEENDLVIVYRAEDANGDSYLVMVNADNQERTLTLDSDLTDGYVLVDGKQAGTTPIENPEGLTVSGNTVTLDALTASVLLFTDRDMTDEESDENDDETPADEESDENDDETPADEESDENDDETPADEESDEDDDETSADGDSDENDDETPADEESDEDDDETPADKESDEADEESGEDSLPSTATAVWTVGALGLVSVIAGVGVKMFKNRK</sequence>
<feature type="domain" description="Glycosyl hydrolase family 13 catalytic" evidence="13">
    <location>
        <begin position="1328"/>
        <end position="1714"/>
    </location>
</feature>
<dbReference type="CDD" id="cd11341">
    <property type="entry name" value="AmyAc_Pullulanase_LD-like"/>
    <property type="match status" value="1"/>
</dbReference>
<dbReference type="EC" id="3.2.1.41" evidence="7"/>
<dbReference type="CDD" id="cd02860">
    <property type="entry name" value="E_set_Pullulanase"/>
    <property type="match status" value="1"/>
</dbReference>
<comment type="catalytic activity">
    <reaction evidence="6">
        <text>Hydrolysis of (1-&gt;6)-alpha-D-glucosidic linkages in pullulan, amylopectin and glycogen, and in the alpha- and beta-limit dextrins of amylopectin and glycogen.</text>
        <dbReference type="EC" id="3.2.1.41"/>
    </reaction>
</comment>
<dbReference type="InterPro" id="IPR011838">
    <property type="entry name" value="Pullulan_Gpos"/>
</dbReference>
<evidence type="ECO:0000256" key="11">
    <source>
        <dbReference type="SAM" id="Phobius"/>
    </source>
</evidence>
<dbReference type="InterPro" id="IPR006047">
    <property type="entry name" value="GH13_cat_dom"/>
</dbReference>
<feature type="region of interest" description="Disordered" evidence="10">
    <location>
        <begin position="1871"/>
        <end position="1972"/>
    </location>
</feature>
<dbReference type="Gene3D" id="2.60.40.1110">
    <property type="match status" value="4"/>
</dbReference>
<dbReference type="Pfam" id="PF03714">
    <property type="entry name" value="PUD"/>
    <property type="match status" value="4"/>
</dbReference>
<name>A0A1I1KQ14_9LACT</name>
<dbReference type="SUPFAM" id="SSF81296">
    <property type="entry name" value="E set domains"/>
    <property type="match status" value="1"/>
</dbReference>
<keyword evidence="3" id="KW-0378">Hydrolase</keyword>
<dbReference type="InterPro" id="IPR017853">
    <property type="entry name" value="GH"/>
</dbReference>
<dbReference type="InterPro" id="IPR013783">
    <property type="entry name" value="Ig-like_fold"/>
</dbReference>
<dbReference type="OrthoDB" id="9761875at2"/>
<dbReference type="Pfam" id="PF18033">
    <property type="entry name" value="SpuA_C"/>
    <property type="match status" value="1"/>
</dbReference>